<dbReference type="CDD" id="cd07023">
    <property type="entry name" value="S49_Sppa_N_C"/>
    <property type="match status" value="1"/>
</dbReference>
<reference evidence="7 8" key="1">
    <citation type="submission" date="2015-01" db="EMBL/GenBank/DDBJ databases">
        <title>Draft genome of Vibrio mytili type strain CAIM 528.</title>
        <authorList>
            <person name="Gonzalez-Castillo A."/>
            <person name="Gomez-Gil B."/>
            <person name="Enciso-Ibarra J."/>
        </authorList>
    </citation>
    <scope>NUCLEOTIDE SEQUENCE [LARGE SCALE GENOMIC DNA]</scope>
    <source>
        <strain evidence="7 8">CAIM 528</strain>
    </source>
</reference>
<sequence length="320" mass="35255">MSENNKPEAWEKDMIKDLVFTLHKEQVKDRRWRRGIQLIRSLGFVLMIVAFLTVASNPGGLPWQTSKADTPHVAFINIKGEIAAGSLADEDHLIPSIQAAFKNPHAKAVVLRINSPGGSPVQAGRIYEEIQAQKAEYPEKQVIAVIDDIGASGGYYIAVAADKIYADKASMVGSIGVISSGFGFTGLMEKLGIERRAITSGENKALLDPFSPLSEEITSFWKEVLSKTHQQFIERVKESRGERLKADPKVFSGLIWNGEQALEIGLIDGLGSLHSISRNVIEETNLVDYSPSEDIVKRLTQRAKMEASTLIHELATVKVY</sequence>
<dbReference type="Pfam" id="PF01343">
    <property type="entry name" value="Peptidase_S49"/>
    <property type="match status" value="1"/>
</dbReference>
<dbReference type="OrthoDB" id="9764363at2"/>
<dbReference type="STRING" id="50718.SU60_06470"/>
<dbReference type="InterPro" id="IPR029045">
    <property type="entry name" value="ClpP/crotonase-like_dom_sf"/>
</dbReference>
<name>A0A0C3IBN8_9VIBR</name>
<keyword evidence="5" id="KW-0472">Membrane</keyword>
<keyword evidence="8" id="KW-1185">Reference proteome</keyword>
<evidence type="ECO:0000256" key="4">
    <source>
        <dbReference type="ARBA" id="ARBA00022825"/>
    </source>
</evidence>
<keyword evidence="2" id="KW-0645">Protease</keyword>
<evidence type="ECO:0000256" key="3">
    <source>
        <dbReference type="ARBA" id="ARBA00022801"/>
    </source>
</evidence>
<keyword evidence="5" id="KW-0812">Transmembrane</keyword>
<dbReference type="Proteomes" id="UP000031977">
    <property type="component" value="Unassembled WGS sequence"/>
</dbReference>
<dbReference type="GeneID" id="83585810"/>
<dbReference type="NCBIfam" id="TIGR00706">
    <property type="entry name" value="SppA_dom"/>
    <property type="match status" value="1"/>
</dbReference>
<evidence type="ECO:0000313" key="7">
    <source>
        <dbReference type="EMBL" id="KIN11702.1"/>
    </source>
</evidence>
<evidence type="ECO:0000256" key="1">
    <source>
        <dbReference type="ARBA" id="ARBA00008683"/>
    </source>
</evidence>
<evidence type="ECO:0000256" key="5">
    <source>
        <dbReference type="SAM" id="Phobius"/>
    </source>
</evidence>
<keyword evidence="5" id="KW-1133">Transmembrane helix</keyword>
<dbReference type="PANTHER" id="PTHR42987">
    <property type="entry name" value="PEPTIDASE S49"/>
    <property type="match status" value="1"/>
</dbReference>
<feature type="transmembrane region" description="Helical" evidence="5">
    <location>
        <begin position="38"/>
        <end position="56"/>
    </location>
</feature>
<gene>
    <name evidence="7" type="ORF">SU60_06470</name>
</gene>
<dbReference type="InterPro" id="IPR002142">
    <property type="entry name" value="Peptidase_S49"/>
</dbReference>
<dbReference type="SUPFAM" id="SSF52096">
    <property type="entry name" value="ClpP/crotonase"/>
    <property type="match status" value="1"/>
</dbReference>
<protein>
    <submittedName>
        <fullName evidence="7">Peptidase S49</fullName>
    </submittedName>
</protein>
<dbReference type="EMBL" id="JXOK01000015">
    <property type="protein sequence ID" value="KIN11702.1"/>
    <property type="molecule type" value="Genomic_DNA"/>
</dbReference>
<keyword evidence="3" id="KW-0378">Hydrolase</keyword>
<comment type="similarity">
    <text evidence="1">Belongs to the peptidase S49 family.</text>
</comment>
<dbReference type="InterPro" id="IPR047272">
    <property type="entry name" value="S49_SppA_C"/>
</dbReference>
<feature type="domain" description="Peptidase S49" evidence="6">
    <location>
        <begin position="139"/>
        <end position="280"/>
    </location>
</feature>
<proteinExistence type="inferred from homology"/>
<evidence type="ECO:0000313" key="8">
    <source>
        <dbReference type="Proteomes" id="UP000031977"/>
    </source>
</evidence>
<evidence type="ECO:0000259" key="6">
    <source>
        <dbReference type="Pfam" id="PF01343"/>
    </source>
</evidence>
<dbReference type="GO" id="GO:0006508">
    <property type="term" value="P:proteolysis"/>
    <property type="evidence" value="ECO:0007669"/>
    <property type="project" value="UniProtKB-KW"/>
</dbReference>
<dbReference type="AlphaFoldDB" id="A0A0C3IBN8"/>
<dbReference type="GO" id="GO:0008236">
    <property type="term" value="F:serine-type peptidase activity"/>
    <property type="evidence" value="ECO:0007669"/>
    <property type="project" value="UniProtKB-KW"/>
</dbReference>
<keyword evidence="4" id="KW-0720">Serine protease</keyword>
<dbReference type="RefSeq" id="WP_014386852.1">
    <property type="nucleotide sequence ID" value="NZ_CBCRVP010000007.1"/>
</dbReference>
<evidence type="ECO:0000256" key="2">
    <source>
        <dbReference type="ARBA" id="ARBA00022670"/>
    </source>
</evidence>
<comment type="caution">
    <text evidence="7">The sequence shown here is derived from an EMBL/GenBank/DDBJ whole genome shotgun (WGS) entry which is preliminary data.</text>
</comment>
<dbReference type="Gene3D" id="3.90.226.10">
    <property type="entry name" value="2-enoyl-CoA Hydratase, Chain A, domain 1"/>
    <property type="match status" value="2"/>
</dbReference>
<accession>A0A0C3IBN8</accession>
<organism evidence="7 8">
    <name type="scientific">Vibrio mytili</name>
    <dbReference type="NCBI Taxonomy" id="50718"/>
    <lineage>
        <taxon>Bacteria</taxon>
        <taxon>Pseudomonadati</taxon>
        <taxon>Pseudomonadota</taxon>
        <taxon>Gammaproteobacteria</taxon>
        <taxon>Vibrionales</taxon>
        <taxon>Vibrionaceae</taxon>
        <taxon>Vibrio</taxon>
    </lineage>
</organism>
<dbReference type="InterPro" id="IPR004635">
    <property type="entry name" value="Pept_S49_SppA"/>
</dbReference>
<dbReference type="PANTHER" id="PTHR42987:SF8">
    <property type="entry name" value="PROTEINASE"/>
    <property type="match status" value="1"/>
</dbReference>